<reference evidence="1" key="2">
    <citation type="journal article" date="2023" name="Plants (Basel)">
        <title>Annotation of the Turnera subulata (Passifloraceae) Draft Genome Reveals the S-Locus Evolved after the Divergence of Turneroideae from Passifloroideae in a Stepwise Manner.</title>
        <authorList>
            <person name="Henning P.M."/>
            <person name="Roalson E.H."/>
            <person name="Mir W."/>
            <person name="McCubbin A.G."/>
            <person name="Shore J.S."/>
        </authorList>
    </citation>
    <scope>NUCLEOTIDE SEQUENCE</scope>
    <source>
        <strain evidence="1">F60SS</strain>
    </source>
</reference>
<gene>
    <name evidence="1" type="ORF">Tsubulata_020768</name>
</gene>
<keyword evidence="2" id="KW-1185">Reference proteome</keyword>
<reference evidence="1" key="1">
    <citation type="submission" date="2022-02" db="EMBL/GenBank/DDBJ databases">
        <authorList>
            <person name="Henning P.M."/>
            <person name="McCubbin A.G."/>
            <person name="Shore J.S."/>
        </authorList>
    </citation>
    <scope>NUCLEOTIDE SEQUENCE</scope>
    <source>
        <strain evidence="1">F60SS</strain>
        <tissue evidence="1">Leaves</tissue>
    </source>
</reference>
<evidence type="ECO:0000313" key="1">
    <source>
        <dbReference type="EMBL" id="KAJ4822162.1"/>
    </source>
</evidence>
<dbReference type="AlphaFoldDB" id="A0A9Q0F060"/>
<sequence length="71" mass="7510">MISMAIATGEAGAITLFSAGIGHEREAWRHSTCKIVGMALSNDSRPDMLLGQAIRGQGPWVIGLACENVKI</sequence>
<protein>
    <submittedName>
        <fullName evidence="1">Uncharacterized protein</fullName>
    </submittedName>
</protein>
<evidence type="ECO:0000313" key="2">
    <source>
        <dbReference type="Proteomes" id="UP001141552"/>
    </source>
</evidence>
<comment type="caution">
    <text evidence="1">The sequence shown here is derived from an EMBL/GenBank/DDBJ whole genome shotgun (WGS) entry which is preliminary data.</text>
</comment>
<dbReference type="EMBL" id="JAKUCV010007743">
    <property type="protein sequence ID" value="KAJ4822162.1"/>
    <property type="molecule type" value="Genomic_DNA"/>
</dbReference>
<dbReference type="Proteomes" id="UP001141552">
    <property type="component" value="Unassembled WGS sequence"/>
</dbReference>
<proteinExistence type="predicted"/>
<organism evidence="1 2">
    <name type="scientific">Turnera subulata</name>
    <dbReference type="NCBI Taxonomy" id="218843"/>
    <lineage>
        <taxon>Eukaryota</taxon>
        <taxon>Viridiplantae</taxon>
        <taxon>Streptophyta</taxon>
        <taxon>Embryophyta</taxon>
        <taxon>Tracheophyta</taxon>
        <taxon>Spermatophyta</taxon>
        <taxon>Magnoliopsida</taxon>
        <taxon>eudicotyledons</taxon>
        <taxon>Gunneridae</taxon>
        <taxon>Pentapetalae</taxon>
        <taxon>rosids</taxon>
        <taxon>fabids</taxon>
        <taxon>Malpighiales</taxon>
        <taxon>Passifloraceae</taxon>
        <taxon>Turnera</taxon>
    </lineage>
</organism>
<accession>A0A9Q0F060</accession>
<name>A0A9Q0F060_9ROSI</name>